<feature type="binding site" evidence="7 10">
    <location>
        <position position="356"/>
    </location>
    <ligand>
        <name>Mg(2+)</name>
        <dbReference type="ChEBI" id="CHEBI:18420"/>
    </ligand>
</feature>
<dbReference type="SUPFAM" id="SSF53271">
    <property type="entry name" value="PRTase-like"/>
    <property type="match status" value="1"/>
</dbReference>
<keyword evidence="7 10" id="KW-0479">Metal-binding</keyword>
<dbReference type="GO" id="GO:0009113">
    <property type="term" value="P:purine nucleobase biosynthetic process"/>
    <property type="evidence" value="ECO:0007669"/>
    <property type="project" value="UniProtKB-UniRule"/>
</dbReference>
<evidence type="ECO:0000256" key="5">
    <source>
        <dbReference type="ARBA" id="ARBA00022755"/>
    </source>
</evidence>
<evidence type="ECO:0000256" key="3">
    <source>
        <dbReference type="ARBA" id="ARBA00022676"/>
    </source>
</evidence>
<name>A0A2H0LR74_9BACT</name>
<dbReference type="InterPro" id="IPR035584">
    <property type="entry name" value="PurF_N"/>
</dbReference>
<dbReference type="HAMAP" id="MF_01931">
    <property type="entry name" value="PurF"/>
    <property type="match status" value="1"/>
</dbReference>
<feature type="binding site" evidence="7 11">
    <location>
        <position position="443"/>
    </location>
    <ligand>
        <name>[4Fe-4S] cluster</name>
        <dbReference type="ChEBI" id="CHEBI:49883"/>
    </ligand>
</feature>
<dbReference type="Gene3D" id="3.60.20.10">
    <property type="entry name" value="Glutamine Phosphoribosylpyrophosphate, subunit 1, domain 1"/>
    <property type="match status" value="1"/>
</dbReference>
<dbReference type="AlphaFoldDB" id="A0A2H0LR74"/>
<evidence type="ECO:0000256" key="8">
    <source>
        <dbReference type="PIRNR" id="PIRNR000485"/>
    </source>
</evidence>
<dbReference type="Pfam" id="PF13522">
    <property type="entry name" value="GATase_6"/>
    <property type="match status" value="1"/>
</dbReference>
<comment type="cofactor">
    <cofactor evidence="7 11">
        <name>[4Fe-4S] cluster</name>
        <dbReference type="ChEBI" id="CHEBI:49883"/>
    </cofactor>
    <text evidence="7 11">Binds 1 [4Fe-4S] cluster per subunit.</text>
</comment>
<proteinExistence type="inferred from homology"/>
<comment type="caution">
    <text evidence="13">The sequence shown here is derived from an EMBL/GenBank/DDBJ whole genome shotgun (WGS) entry which is preliminary data.</text>
</comment>
<evidence type="ECO:0000256" key="6">
    <source>
        <dbReference type="ARBA" id="ARBA00022962"/>
    </source>
</evidence>
<comment type="function">
    <text evidence="7">Catalyzes the formation of phosphoribosylamine from phosphoribosylpyrophosphate (PRPP) and glutamine.</text>
</comment>
<feature type="binding site" evidence="7 10">
    <location>
        <position position="293"/>
    </location>
    <ligand>
        <name>Mg(2+)</name>
        <dbReference type="ChEBI" id="CHEBI:18420"/>
    </ligand>
</feature>
<dbReference type="Gene3D" id="3.40.50.2020">
    <property type="match status" value="1"/>
</dbReference>
<accession>A0A2H0LR74</accession>
<dbReference type="InterPro" id="IPR000836">
    <property type="entry name" value="PRTase_dom"/>
</dbReference>
<keyword evidence="5 7" id="KW-0658">Purine biosynthesis</keyword>
<evidence type="ECO:0000313" key="14">
    <source>
        <dbReference type="Proteomes" id="UP000230859"/>
    </source>
</evidence>
<evidence type="ECO:0000256" key="10">
    <source>
        <dbReference type="PIRSR" id="PIRSR000485-2"/>
    </source>
</evidence>
<evidence type="ECO:0000313" key="13">
    <source>
        <dbReference type="EMBL" id="PIQ86174.1"/>
    </source>
</evidence>
<feature type="binding site" evidence="7 11">
    <location>
        <position position="392"/>
    </location>
    <ligand>
        <name>[4Fe-4S] cluster</name>
        <dbReference type="ChEBI" id="CHEBI:49883"/>
    </ligand>
</feature>
<dbReference type="InterPro" id="IPR029057">
    <property type="entry name" value="PRTase-like"/>
</dbReference>
<dbReference type="UniPathway" id="UPA00074">
    <property type="reaction ID" value="UER00124"/>
</dbReference>
<evidence type="ECO:0000256" key="4">
    <source>
        <dbReference type="ARBA" id="ARBA00022679"/>
    </source>
</evidence>
<evidence type="ECO:0000256" key="7">
    <source>
        <dbReference type="HAMAP-Rule" id="MF_01931"/>
    </source>
</evidence>
<evidence type="ECO:0000259" key="12">
    <source>
        <dbReference type="PROSITE" id="PS51278"/>
    </source>
</evidence>
<dbReference type="SUPFAM" id="SSF56235">
    <property type="entry name" value="N-terminal nucleophile aminohydrolases (Ntn hydrolases)"/>
    <property type="match status" value="1"/>
</dbReference>
<dbReference type="InterPro" id="IPR017932">
    <property type="entry name" value="GATase_2_dom"/>
</dbReference>
<feature type="domain" description="Glutamine amidotransferase type-2" evidence="12">
    <location>
        <begin position="10"/>
        <end position="228"/>
    </location>
</feature>
<dbReference type="NCBIfam" id="TIGR01134">
    <property type="entry name" value="purF"/>
    <property type="match status" value="1"/>
</dbReference>
<comment type="pathway">
    <text evidence="1 7 8">Purine metabolism; IMP biosynthesis via de novo pathway; N(1)-(5-phospho-D-ribosyl)glycinamide from 5-phospho-alpha-D-ribose 1-diphosphate: step 1/2.</text>
</comment>
<sequence>MSGEGIRDHCGVFGIYGHERASELTYLGLFSLQHRGEESAGICTWDGKRQRLHKDLGLVGDVFNPGNIKNLPGNVAIGHVRYSTTGSSNVANAQPYMVDFSRGQVAIAHNGNLVNAQLLRDELEAYGAIFGSTTDSEILIHLMARPQFRSREECLVGAVTRIHGAYSVVMLLDDALIAFRDPQGFRPLCLGKIDDAYVVASETCAFDLIEAKYVRDVEPGEIIIIDRFGVKSLYPFKDQKLKHAHCIFEHVYFARPDSTVFGENVGLVRERLGAILAEEQPAKADLVIPVPDSGNFAAMGFSKKSGIPLAHGFTRNHYIGRTFINPVQEDRTFKVKIKLNPIRQAVEGKRLVVVDDSIVRGNTSRSRVALLRRAGAKEVHLRISCPPHISPCFYGIDFPSKDELIAANKSMAEIKGYLEVDSIGYLSVEGLLKSVSFPKESYCTACFTADYPTAIQDELDKFKLERLWAERHTK</sequence>
<comment type="catalytic activity">
    <reaction evidence="7 8">
        <text>5-phospho-beta-D-ribosylamine + L-glutamate + diphosphate = 5-phospho-alpha-D-ribose 1-diphosphate + L-glutamine + H2O</text>
        <dbReference type="Rhea" id="RHEA:14905"/>
        <dbReference type="ChEBI" id="CHEBI:15377"/>
        <dbReference type="ChEBI" id="CHEBI:29985"/>
        <dbReference type="ChEBI" id="CHEBI:33019"/>
        <dbReference type="ChEBI" id="CHEBI:58017"/>
        <dbReference type="ChEBI" id="CHEBI:58359"/>
        <dbReference type="ChEBI" id="CHEBI:58681"/>
        <dbReference type="EC" id="2.4.2.14"/>
    </reaction>
</comment>
<dbReference type="EMBL" id="PCVY01000049">
    <property type="protein sequence ID" value="PIQ86174.1"/>
    <property type="molecule type" value="Genomic_DNA"/>
</dbReference>
<dbReference type="GO" id="GO:0051539">
    <property type="term" value="F:4 iron, 4 sulfur cluster binding"/>
    <property type="evidence" value="ECO:0007669"/>
    <property type="project" value="UniProtKB-KW"/>
</dbReference>
<dbReference type="EC" id="2.4.2.14" evidence="7"/>
<organism evidence="13 14">
    <name type="scientific">Candidatus Abzuiibacterium crystallinum</name>
    <dbReference type="NCBI Taxonomy" id="1974748"/>
    <lineage>
        <taxon>Bacteria</taxon>
        <taxon>Pseudomonadati</taxon>
        <taxon>Candidatus Omnitrophota</taxon>
        <taxon>Candidatus Abzuiibacterium</taxon>
    </lineage>
</organism>
<keyword evidence="7" id="KW-0004">4Fe-4S</keyword>
<feature type="binding site" evidence="7 11">
    <location>
        <position position="446"/>
    </location>
    <ligand>
        <name>[4Fe-4S] cluster</name>
        <dbReference type="ChEBI" id="CHEBI:49883"/>
    </ligand>
</feature>
<gene>
    <name evidence="7" type="primary">purF</name>
    <name evidence="13" type="ORF">COV74_05715</name>
</gene>
<feature type="binding site" evidence="7 10">
    <location>
        <position position="355"/>
    </location>
    <ligand>
        <name>Mg(2+)</name>
        <dbReference type="ChEBI" id="CHEBI:18420"/>
    </ligand>
</feature>
<feature type="binding site" evidence="7 11">
    <location>
        <position position="246"/>
    </location>
    <ligand>
        <name>[4Fe-4S] cluster</name>
        <dbReference type="ChEBI" id="CHEBI:49883"/>
    </ligand>
</feature>
<protein>
    <recommendedName>
        <fullName evidence="7">Amidophosphoribosyltransferase</fullName>
        <shortName evidence="7">ATase</shortName>
        <ecNumber evidence="7">2.4.2.14</ecNumber>
    </recommendedName>
    <alternativeName>
        <fullName evidence="7">Glutamine phosphoribosylpyrophosphate amidotransferase</fullName>
        <shortName evidence="7">GPATase</shortName>
    </alternativeName>
</protein>
<dbReference type="GO" id="GO:0000287">
    <property type="term" value="F:magnesium ion binding"/>
    <property type="evidence" value="ECO:0007669"/>
    <property type="project" value="UniProtKB-UniRule"/>
</dbReference>
<keyword evidence="7 11" id="KW-0411">Iron-sulfur</keyword>
<reference evidence="13 14" key="1">
    <citation type="submission" date="2017-09" db="EMBL/GenBank/DDBJ databases">
        <title>Depth-based differentiation of microbial function through sediment-hosted aquifers and enrichment of novel symbionts in the deep terrestrial subsurface.</title>
        <authorList>
            <person name="Probst A.J."/>
            <person name="Ladd B."/>
            <person name="Jarett J.K."/>
            <person name="Geller-Mcgrath D.E."/>
            <person name="Sieber C.M."/>
            <person name="Emerson J.B."/>
            <person name="Anantharaman K."/>
            <person name="Thomas B.C."/>
            <person name="Malmstrom R."/>
            <person name="Stieglmeier M."/>
            <person name="Klingl A."/>
            <person name="Woyke T."/>
            <person name="Ryan C.M."/>
            <person name="Banfield J.F."/>
        </authorList>
    </citation>
    <scope>NUCLEOTIDE SEQUENCE [LARGE SCALE GENOMIC DNA]</scope>
    <source>
        <strain evidence="13">CG11_big_fil_rev_8_21_14_0_20_45_26</strain>
    </source>
</reference>
<keyword evidence="7 11" id="KW-0408">Iron</keyword>
<feature type="active site" description="Nucleophile" evidence="7 9">
    <location>
        <position position="10"/>
    </location>
</feature>
<evidence type="ECO:0000256" key="2">
    <source>
        <dbReference type="ARBA" id="ARBA00010138"/>
    </source>
</evidence>
<dbReference type="GO" id="GO:0006189">
    <property type="term" value="P:'de novo' IMP biosynthetic process"/>
    <property type="evidence" value="ECO:0007669"/>
    <property type="project" value="UniProtKB-UniRule"/>
</dbReference>
<dbReference type="PROSITE" id="PS51278">
    <property type="entry name" value="GATASE_TYPE_2"/>
    <property type="match status" value="1"/>
</dbReference>
<comment type="similarity">
    <text evidence="2 7 8">In the C-terminal section; belongs to the purine/pyrimidine phosphoribosyltransferase family.</text>
</comment>
<keyword evidence="6 7" id="KW-0315">Glutamine amidotransferase</keyword>
<dbReference type="InterPro" id="IPR005854">
    <property type="entry name" value="PurF"/>
</dbReference>
<dbReference type="PIRSF" id="PIRSF000485">
    <property type="entry name" value="Amd_phspho_trans"/>
    <property type="match status" value="1"/>
</dbReference>
<dbReference type="PANTHER" id="PTHR11907">
    <property type="entry name" value="AMIDOPHOSPHORIBOSYLTRANSFERASE"/>
    <property type="match status" value="1"/>
</dbReference>
<keyword evidence="4 7" id="KW-0808">Transferase</keyword>
<dbReference type="CDD" id="cd00715">
    <property type="entry name" value="GPATase_N"/>
    <property type="match status" value="1"/>
</dbReference>
<dbReference type="CDD" id="cd06223">
    <property type="entry name" value="PRTases_typeI"/>
    <property type="match status" value="1"/>
</dbReference>
<dbReference type="GO" id="GO:0004044">
    <property type="term" value="F:amidophosphoribosyltransferase activity"/>
    <property type="evidence" value="ECO:0007669"/>
    <property type="project" value="UniProtKB-UniRule"/>
</dbReference>
<dbReference type="Proteomes" id="UP000230859">
    <property type="component" value="Unassembled WGS sequence"/>
</dbReference>
<keyword evidence="7 10" id="KW-0460">Magnesium</keyword>
<evidence type="ECO:0000256" key="1">
    <source>
        <dbReference type="ARBA" id="ARBA00005209"/>
    </source>
</evidence>
<comment type="cofactor">
    <cofactor evidence="7 10">
        <name>Mg(2+)</name>
        <dbReference type="ChEBI" id="CHEBI:18420"/>
    </cofactor>
    <text evidence="7 10">Binds 1 Mg(2+) ion per subunit.</text>
</comment>
<dbReference type="InterPro" id="IPR029055">
    <property type="entry name" value="Ntn_hydrolases_N"/>
</dbReference>
<evidence type="ECO:0000256" key="9">
    <source>
        <dbReference type="PIRSR" id="PIRSR000485-1"/>
    </source>
</evidence>
<keyword evidence="3 7" id="KW-0328">Glycosyltransferase</keyword>
<evidence type="ECO:0000256" key="11">
    <source>
        <dbReference type="PIRSR" id="PIRSR000485-3"/>
    </source>
</evidence>